<sequence length="112" mass="12381">MIPCPLYKESQISPKVHPPDNFPLPIITTFMIPLTQSGSPLNQPTLVSLLIPTCTREETINGGHGLPVHQNPNPIHPFTQNPPSQFLKCPPQINLLQPEPDPEADPDLLRVN</sequence>
<keyword evidence="2" id="KW-1185">Reference proteome</keyword>
<reference evidence="2" key="1">
    <citation type="journal article" date="2022" name="Mol. Ecol. Resour.">
        <title>The genomes of chicory, endive, great burdock and yacon provide insights into Asteraceae palaeo-polyploidization history and plant inulin production.</title>
        <authorList>
            <person name="Fan W."/>
            <person name="Wang S."/>
            <person name="Wang H."/>
            <person name="Wang A."/>
            <person name="Jiang F."/>
            <person name="Liu H."/>
            <person name="Zhao H."/>
            <person name="Xu D."/>
            <person name="Zhang Y."/>
        </authorList>
    </citation>
    <scope>NUCLEOTIDE SEQUENCE [LARGE SCALE GENOMIC DNA]</scope>
    <source>
        <strain evidence="2">cv. Yunnan</strain>
    </source>
</reference>
<proteinExistence type="predicted"/>
<protein>
    <submittedName>
        <fullName evidence="1">Uncharacterized protein</fullName>
    </submittedName>
</protein>
<gene>
    <name evidence="1" type="ORF">L1987_48937</name>
</gene>
<dbReference type="Proteomes" id="UP001056120">
    <property type="component" value="Linkage Group LG16"/>
</dbReference>
<comment type="caution">
    <text evidence="1">The sequence shown here is derived from an EMBL/GenBank/DDBJ whole genome shotgun (WGS) entry which is preliminary data.</text>
</comment>
<evidence type="ECO:0000313" key="2">
    <source>
        <dbReference type="Proteomes" id="UP001056120"/>
    </source>
</evidence>
<evidence type="ECO:0000313" key="1">
    <source>
        <dbReference type="EMBL" id="KAI3774384.1"/>
    </source>
</evidence>
<dbReference type="EMBL" id="CM042033">
    <property type="protein sequence ID" value="KAI3774384.1"/>
    <property type="molecule type" value="Genomic_DNA"/>
</dbReference>
<name>A0ACB9FSP6_9ASTR</name>
<organism evidence="1 2">
    <name type="scientific">Smallanthus sonchifolius</name>
    <dbReference type="NCBI Taxonomy" id="185202"/>
    <lineage>
        <taxon>Eukaryota</taxon>
        <taxon>Viridiplantae</taxon>
        <taxon>Streptophyta</taxon>
        <taxon>Embryophyta</taxon>
        <taxon>Tracheophyta</taxon>
        <taxon>Spermatophyta</taxon>
        <taxon>Magnoliopsida</taxon>
        <taxon>eudicotyledons</taxon>
        <taxon>Gunneridae</taxon>
        <taxon>Pentapetalae</taxon>
        <taxon>asterids</taxon>
        <taxon>campanulids</taxon>
        <taxon>Asterales</taxon>
        <taxon>Asteraceae</taxon>
        <taxon>Asteroideae</taxon>
        <taxon>Heliantheae alliance</taxon>
        <taxon>Millerieae</taxon>
        <taxon>Smallanthus</taxon>
    </lineage>
</organism>
<reference evidence="1 2" key="2">
    <citation type="journal article" date="2022" name="Mol. Ecol. Resour.">
        <title>The genomes of chicory, endive, great burdock and yacon provide insights into Asteraceae paleo-polyploidization history and plant inulin production.</title>
        <authorList>
            <person name="Fan W."/>
            <person name="Wang S."/>
            <person name="Wang H."/>
            <person name="Wang A."/>
            <person name="Jiang F."/>
            <person name="Liu H."/>
            <person name="Zhao H."/>
            <person name="Xu D."/>
            <person name="Zhang Y."/>
        </authorList>
    </citation>
    <scope>NUCLEOTIDE SEQUENCE [LARGE SCALE GENOMIC DNA]</scope>
    <source>
        <strain evidence="2">cv. Yunnan</strain>
        <tissue evidence="1">Leaves</tissue>
    </source>
</reference>
<accession>A0ACB9FSP6</accession>